<reference evidence="2" key="1">
    <citation type="submission" date="2016-06" db="EMBL/GenBank/DDBJ databases">
        <title>Parallel loss of symbiosis genes in relatives of nitrogen-fixing non-legume Parasponia.</title>
        <authorList>
            <person name="Van Velzen R."/>
            <person name="Holmer R."/>
            <person name="Bu F."/>
            <person name="Rutten L."/>
            <person name="Van Zeijl A."/>
            <person name="Liu W."/>
            <person name="Santuari L."/>
            <person name="Cao Q."/>
            <person name="Sharma T."/>
            <person name="Shen D."/>
            <person name="Roswanjaya Y."/>
            <person name="Wardhani T."/>
            <person name="Kalhor M.S."/>
            <person name="Jansen J."/>
            <person name="Van den Hoogen J."/>
            <person name="Gungor B."/>
            <person name="Hartog M."/>
            <person name="Hontelez J."/>
            <person name="Verver J."/>
            <person name="Yang W.-C."/>
            <person name="Schijlen E."/>
            <person name="Repin R."/>
            <person name="Schilthuizen M."/>
            <person name="Schranz E."/>
            <person name="Heidstra R."/>
            <person name="Miyata K."/>
            <person name="Fedorova E."/>
            <person name="Kohlen W."/>
            <person name="Bisseling T."/>
            <person name="Smit S."/>
            <person name="Geurts R."/>
        </authorList>
    </citation>
    <scope>NUCLEOTIDE SEQUENCE [LARGE SCALE GENOMIC DNA]</scope>
    <source>
        <strain evidence="2">cv. RG33-2</strain>
    </source>
</reference>
<organism evidence="1 2">
    <name type="scientific">Trema orientale</name>
    <name type="common">Charcoal tree</name>
    <name type="synonym">Celtis orientalis</name>
    <dbReference type="NCBI Taxonomy" id="63057"/>
    <lineage>
        <taxon>Eukaryota</taxon>
        <taxon>Viridiplantae</taxon>
        <taxon>Streptophyta</taxon>
        <taxon>Embryophyta</taxon>
        <taxon>Tracheophyta</taxon>
        <taxon>Spermatophyta</taxon>
        <taxon>Magnoliopsida</taxon>
        <taxon>eudicotyledons</taxon>
        <taxon>Gunneridae</taxon>
        <taxon>Pentapetalae</taxon>
        <taxon>rosids</taxon>
        <taxon>fabids</taxon>
        <taxon>Rosales</taxon>
        <taxon>Cannabaceae</taxon>
        <taxon>Trema</taxon>
    </lineage>
</organism>
<dbReference type="Proteomes" id="UP000237000">
    <property type="component" value="Unassembled WGS sequence"/>
</dbReference>
<accession>A0A2P5FT62</accession>
<name>A0A2P5FT62_TREOI</name>
<evidence type="ECO:0000313" key="1">
    <source>
        <dbReference type="EMBL" id="POO00971.1"/>
    </source>
</evidence>
<protein>
    <submittedName>
        <fullName evidence="1">Uncharacterized protein</fullName>
    </submittedName>
</protein>
<dbReference type="InParanoid" id="A0A2P5FT62"/>
<dbReference type="AlphaFoldDB" id="A0A2P5FT62"/>
<sequence>MAAKWAKRTKRFFSKRLAVTGKLEGLQMACNDIRVMVTLGESNALINVVHYVNVFFNGLHPRFISVPINR</sequence>
<proteinExistence type="predicted"/>
<gene>
    <name evidence="1" type="ORF">TorRG33x02_031540</name>
</gene>
<comment type="caution">
    <text evidence="1">The sequence shown here is derived from an EMBL/GenBank/DDBJ whole genome shotgun (WGS) entry which is preliminary data.</text>
</comment>
<keyword evidence="2" id="KW-1185">Reference proteome</keyword>
<dbReference type="OrthoDB" id="10279688at2759"/>
<dbReference type="EMBL" id="JXTC01000010">
    <property type="protein sequence ID" value="POO00971.1"/>
    <property type="molecule type" value="Genomic_DNA"/>
</dbReference>
<evidence type="ECO:0000313" key="2">
    <source>
        <dbReference type="Proteomes" id="UP000237000"/>
    </source>
</evidence>